<dbReference type="GO" id="GO:0005524">
    <property type="term" value="F:ATP binding"/>
    <property type="evidence" value="ECO:0007669"/>
    <property type="project" value="UniProtKB-KW"/>
</dbReference>
<evidence type="ECO:0000256" key="1">
    <source>
        <dbReference type="ARBA" id="ARBA00006847"/>
    </source>
</evidence>
<dbReference type="CDD" id="cd18785">
    <property type="entry name" value="SF2_C"/>
    <property type="match status" value="1"/>
</dbReference>
<dbReference type="Pfam" id="PF01966">
    <property type="entry name" value="HD"/>
    <property type="match status" value="1"/>
</dbReference>
<dbReference type="GO" id="GO:0004386">
    <property type="term" value="F:helicase activity"/>
    <property type="evidence" value="ECO:0007669"/>
    <property type="project" value="UniProtKB-KW"/>
</dbReference>
<dbReference type="PATRIC" id="fig|579138.3.peg.1832"/>
<geneLocation type="plasmid" evidence="11 12">
    <name>pZYMOP01</name>
</geneLocation>
<evidence type="ECO:0000313" key="11">
    <source>
        <dbReference type="EMBL" id="AEI38603.1"/>
    </source>
</evidence>
<evidence type="ECO:0000256" key="9">
    <source>
        <dbReference type="ARBA" id="ARBA00023118"/>
    </source>
</evidence>
<dbReference type="Gene3D" id="3.40.50.300">
    <property type="entry name" value="P-loop containing nucleotide triphosphate hydrolases"/>
    <property type="match status" value="2"/>
</dbReference>
<comment type="similarity">
    <text evidence="2">In the central section; belongs to the CRISPR-associated helicase Cas3 family.</text>
</comment>
<sequence>MTTYYAHSGGHLDKSDWQTIPDHAFSTAKLAAEMARPFGLQQAAFVAGLFHDLGKYCTAFQKRLEGDNIAVDHSTAGAIELLNITKGRNKGMAELISYAILGHHTGLPDRSNETKTCYNQRILQSSQLDLVWKKDLKPEVSDLSPEMVKQFSGGLKEIAFSYAFMGRMIFSCLVDADFKDTEAFYAKIGQILPNREWPQLNELIDPFITRFEKYIASLPKKGELNQLRSDILSYVRQGANHAAGLFTLTVPTGGGKTLASLGFALDHAKQHGHRRIIYAIPFTSIIDQTSAIFRSVLGDEYVLEHHAAMDIEISGTKNTEQKDKLKLATEDWIAPVVVTTTIQLFESLFSARSSRARKLHHIAGSIIILDEAQTLPRHLLLPIMRVLDELASHYGCTIVLCTATQPMLGRRPGFENGLPIEGRELAPDPLHLAGKLARNQVKYGGIMDNSALVEALRVNSQILIVVNSRRHALELYNLAKEADIDGLVHLTTRHYAVHRRRILADIRNRLEIGQPCRLISTSLIEAGVDVDFPVGFRAEAGLDQIIQTAGRVNREGKRKKEDSLVTVFTSPDYPPPREIKDLIGDMGRIIGNHENMASPMAVEDYFREVYWRLADGLDEKKILDRFILSKSATDFAYRQVGTDFRMIENGMAPVIVAIEDKAKKAVESLRVKNIPSSKIARELQGYIVQISPKDRDALIQNGQARFEEPELRGDQFAILQKNDFYQEDVGLIWENYDHLSVDDMLI</sequence>
<dbReference type="GO" id="GO:0016787">
    <property type="term" value="F:hydrolase activity"/>
    <property type="evidence" value="ECO:0007669"/>
    <property type="project" value="UniProtKB-KW"/>
</dbReference>
<dbReference type="GO" id="GO:0004518">
    <property type="term" value="F:nuclease activity"/>
    <property type="evidence" value="ECO:0007669"/>
    <property type="project" value="UniProtKB-KW"/>
</dbReference>
<evidence type="ECO:0000256" key="7">
    <source>
        <dbReference type="ARBA" id="ARBA00022806"/>
    </source>
</evidence>
<dbReference type="SMART" id="SM00487">
    <property type="entry name" value="DEXDc"/>
    <property type="match status" value="1"/>
</dbReference>
<protein>
    <submittedName>
        <fullName evidence="11">Metal dependent phosphohydrolase</fullName>
    </submittedName>
</protein>
<dbReference type="eggNOG" id="COG1203">
    <property type="taxonomic scope" value="Bacteria"/>
</dbReference>
<keyword evidence="9" id="KW-0051">Antiviral defense</keyword>
<dbReference type="NCBIfam" id="TIGR01596">
    <property type="entry name" value="cas3_HD"/>
    <property type="match status" value="1"/>
</dbReference>
<dbReference type="Pfam" id="PF00270">
    <property type="entry name" value="DEAD"/>
    <property type="match status" value="1"/>
</dbReference>
<dbReference type="GO" id="GO:0051607">
    <property type="term" value="P:defense response to virus"/>
    <property type="evidence" value="ECO:0007669"/>
    <property type="project" value="UniProtKB-KW"/>
</dbReference>
<dbReference type="InterPro" id="IPR054712">
    <property type="entry name" value="Cas3-like_dom"/>
</dbReference>
<evidence type="ECO:0000259" key="10">
    <source>
        <dbReference type="PROSITE" id="PS51643"/>
    </source>
</evidence>
<evidence type="ECO:0000256" key="8">
    <source>
        <dbReference type="ARBA" id="ARBA00022840"/>
    </source>
</evidence>
<evidence type="ECO:0000256" key="5">
    <source>
        <dbReference type="ARBA" id="ARBA00022741"/>
    </source>
</evidence>
<dbReference type="Gene3D" id="1.10.3210.30">
    <property type="match status" value="1"/>
</dbReference>
<gene>
    <name evidence="11" type="ordered locus">Zymop_1717</name>
</gene>
<keyword evidence="5" id="KW-0547">Nucleotide-binding</keyword>
<comment type="similarity">
    <text evidence="1">In the N-terminal section; belongs to the CRISPR-associated nuclease Cas3-HD family.</text>
</comment>
<dbReference type="PROSITE" id="PS51643">
    <property type="entry name" value="HD_CAS3"/>
    <property type="match status" value="1"/>
</dbReference>
<dbReference type="InterPro" id="IPR014001">
    <property type="entry name" value="Helicase_ATP-bd"/>
</dbReference>
<dbReference type="InterPro" id="IPR006474">
    <property type="entry name" value="Helicase_Cas3_CRISPR-ass_core"/>
</dbReference>
<feature type="domain" description="HD Cas3-type" evidence="10">
    <location>
        <begin position="13"/>
        <end position="179"/>
    </location>
</feature>
<dbReference type="EMBL" id="CP002866">
    <property type="protein sequence ID" value="AEI38603.1"/>
    <property type="molecule type" value="Genomic_DNA"/>
</dbReference>
<evidence type="ECO:0000256" key="6">
    <source>
        <dbReference type="ARBA" id="ARBA00022801"/>
    </source>
</evidence>
<dbReference type="Proteomes" id="UP000000491">
    <property type="component" value="Plasmid pZYMOP01"/>
</dbReference>
<dbReference type="CDD" id="cd09641">
    <property type="entry name" value="Cas3''_I"/>
    <property type="match status" value="1"/>
</dbReference>
<dbReference type="InterPro" id="IPR006483">
    <property type="entry name" value="CRISPR-assoc_Cas3_HD"/>
</dbReference>
<dbReference type="GO" id="GO:0046872">
    <property type="term" value="F:metal ion binding"/>
    <property type="evidence" value="ECO:0007669"/>
    <property type="project" value="UniProtKB-KW"/>
</dbReference>
<dbReference type="KEGG" id="zmp:Zymop_1717"/>
<proteinExistence type="inferred from homology"/>
<keyword evidence="3" id="KW-0540">Nuclease</keyword>
<accession>F8EWG0</accession>
<reference evidence="11 12" key="1">
    <citation type="journal article" date="2011" name="J. Bacteriol.">
        <title>Genome sequence of the ethanol-producing Zymomonas mobilis subsp. pomaceae lectotype strain ATCC 29192.</title>
        <authorList>
            <person name="Kouvelis V.N."/>
            <person name="Davenport K.W."/>
            <person name="Brettin T.S."/>
            <person name="Bruce D."/>
            <person name="Detter C."/>
            <person name="Han C.S."/>
            <person name="Nolan M."/>
            <person name="Tapia R."/>
            <person name="Damoulaki A."/>
            <person name="Kyrpides N.C."/>
            <person name="Typas M.A."/>
            <person name="Pappas K.M."/>
        </authorList>
    </citation>
    <scope>NUCLEOTIDE SEQUENCE [LARGE SCALE GENOMIC DNA]</scope>
    <source>
        <strain evidence="12">ATCC 29192 / DSM 22645 / JCM 10191 / CCUG 17912 / NBRC 13757 / NCIMB 11200 / NRRL B-4491 / Barker I</strain>
        <plasmid evidence="11">pZYMOP01</plasmid>
    </source>
</reference>
<dbReference type="GO" id="GO:0003676">
    <property type="term" value="F:nucleic acid binding"/>
    <property type="evidence" value="ECO:0007669"/>
    <property type="project" value="InterPro"/>
</dbReference>
<dbReference type="InterPro" id="IPR011545">
    <property type="entry name" value="DEAD/DEAH_box_helicase_dom"/>
</dbReference>
<dbReference type="InterPro" id="IPR038257">
    <property type="entry name" value="CRISPR-assoc_Cas3_HD_sf"/>
</dbReference>
<dbReference type="HOGENOM" id="CLU_010123_0_0_5"/>
<dbReference type="InterPro" id="IPR027417">
    <property type="entry name" value="P-loop_NTPase"/>
</dbReference>
<dbReference type="Pfam" id="PF22590">
    <property type="entry name" value="Cas3-like_C_2"/>
    <property type="match status" value="1"/>
</dbReference>
<keyword evidence="4" id="KW-0479">Metal-binding</keyword>
<keyword evidence="8" id="KW-0067">ATP-binding</keyword>
<dbReference type="NCBIfam" id="TIGR01587">
    <property type="entry name" value="cas3_core"/>
    <property type="match status" value="1"/>
</dbReference>
<keyword evidence="7" id="KW-0347">Helicase</keyword>
<dbReference type="InterPro" id="IPR006674">
    <property type="entry name" value="HD_domain"/>
</dbReference>
<dbReference type="eggNOG" id="COG2206">
    <property type="taxonomic scope" value="Bacteria"/>
</dbReference>
<evidence type="ECO:0000313" key="12">
    <source>
        <dbReference type="Proteomes" id="UP000000491"/>
    </source>
</evidence>
<dbReference type="SUPFAM" id="SSF109604">
    <property type="entry name" value="HD-domain/PDEase-like"/>
    <property type="match status" value="1"/>
</dbReference>
<evidence type="ECO:0000256" key="2">
    <source>
        <dbReference type="ARBA" id="ARBA00009046"/>
    </source>
</evidence>
<name>F8EWG0_ZYMMT</name>
<keyword evidence="6 11" id="KW-0378">Hydrolase</keyword>
<dbReference type="SUPFAM" id="SSF52540">
    <property type="entry name" value="P-loop containing nucleoside triphosphate hydrolases"/>
    <property type="match status" value="1"/>
</dbReference>
<evidence type="ECO:0000256" key="3">
    <source>
        <dbReference type="ARBA" id="ARBA00022722"/>
    </source>
</evidence>
<organism evidence="11 12">
    <name type="scientific">Zymomonas mobilis subsp. pomaceae (strain ATCC 29192 / DSM 22645 / JCM 10191 / CCUG 17912 / NBRC 13757 / NCIMB 11200 / NRRL B-4491 / Barker I)</name>
    <dbReference type="NCBI Taxonomy" id="579138"/>
    <lineage>
        <taxon>Bacteria</taxon>
        <taxon>Pseudomonadati</taxon>
        <taxon>Pseudomonadota</taxon>
        <taxon>Alphaproteobacteria</taxon>
        <taxon>Sphingomonadales</taxon>
        <taxon>Zymomonadaceae</taxon>
        <taxon>Zymomonas</taxon>
    </lineage>
</organism>
<dbReference type="RefSeq" id="WP_013945611.1">
    <property type="nucleotide sequence ID" value="NC_015715.1"/>
</dbReference>
<dbReference type="CDD" id="cd17930">
    <property type="entry name" value="DEXHc_cas3"/>
    <property type="match status" value="1"/>
</dbReference>
<keyword evidence="11" id="KW-0614">Plasmid</keyword>
<dbReference type="AlphaFoldDB" id="F8EWG0"/>
<evidence type="ECO:0000256" key="4">
    <source>
        <dbReference type="ARBA" id="ARBA00022723"/>
    </source>
</evidence>